<feature type="region of interest" description="Disordered" evidence="1">
    <location>
        <begin position="358"/>
        <end position="383"/>
    </location>
</feature>
<dbReference type="WBParaSite" id="PSU_v2.g12719.t1">
    <property type="protein sequence ID" value="PSU_v2.g12719.t1"/>
    <property type="gene ID" value="PSU_v2.g12719"/>
</dbReference>
<evidence type="ECO:0000256" key="1">
    <source>
        <dbReference type="SAM" id="MobiDB-lite"/>
    </source>
</evidence>
<proteinExistence type="predicted"/>
<sequence length="383" mass="42114">MATGSASRNSTTSENSLDLAFLTLSTDCETWLTGPDDDVQNPSESISTQEWLDGALKNSQYDHTKLHRIMQSQKKPLLAPEIDNDSEDEFFDASTNFEEVTETDTAPAWNDLNQESIPKTSPRNANSNMPNVQRYGTKNSPNVSHFTSQASPRGIVNSNNINKVSPRVSKDQSKQISPQAIYGAKVSPRRENSIPNDKSSPKAQTIMGTSKIQAVNNTMSKSGLRPPSVSPNNNFRQHNVNISPQSININKSMNENNGCDTSFLEMSRKIEEQEKKLREEALQGKKHESRPSSSASTNGEIVVKEEVSPSANIPTSKSVDFKGVLRLNAVGRSTSTRIPMYGRTASVSSTLHRIPKPRPNIISKALPPSPKDVSNDPWGDNCF</sequence>
<organism evidence="2 3">
    <name type="scientific">Panagrolaimus superbus</name>
    <dbReference type="NCBI Taxonomy" id="310955"/>
    <lineage>
        <taxon>Eukaryota</taxon>
        <taxon>Metazoa</taxon>
        <taxon>Ecdysozoa</taxon>
        <taxon>Nematoda</taxon>
        <taxon>Chromadorea</taxon>
        <taxon>Rhabditida</taxon>
        <taxon>Tylenchina</taxon>
        <taxon>Panagrolaimomorpha</taxon>
        <taxon>Panagrolaimoidea</taxon>
        <taxon>Panagrolaimidae</taxon>
        <taxon>Panagrolaimus</taxon>
    </lineage>
</organism>
<dbReference type="AlphaFoldDB" id="A0A914Y4S7"/>
<protein>
    <submittedName>
        <fullName evidence="3">Uncharacterized protein</fullName>
    </submittedName>
</protein>
<evidence type="ECO:0000313" key="3">
    <source>
        <dbReference type="WBParaSite" id="PSU_v2.g12719.t1"/>
    </source>
</evidence>
<feature type="region of interest" description="Disordered" evidence="1">
    <location>
        <begin position="274"/>
        <end position="313"/>
    </location>
</feature>
<feature type="compositionally biased region" description="Basic and acidic residues" evidence="1">
    <location>
        <begin position="274"/>
        <end position="290"/>
    </location>
</feature>
<dbReference type="Proteomes" id="UP000887577">
    <property type="component" value="Unplaced"/>
</dbReference>
<feature type="region of interest" description="Disordered" evidence="1">
    <location>
        <begin position="148"/>
        <end position="177"/>
    </location>
</feature>
<evidence type="ECO:0000313" key="2">
    <source>
        <dbReference type="Proteomes" id="UP000887577"/>
    </source>
</evidence>
<name>A0A914Y4S7_9BILA</name>
<keyword evidence="2" id="KW-1185">Reference proteome</keyword>
<feature type="compositionally biased region" description="Polar residues" evidence="1">
    <location>
        <begin position="148"/>
        <end position="163"/>
    </location>
</feature>
<reference evidence="3" key="1">
    <citation type="submission" date="2022-11" db="UniProtKB">
        <authorList>
            <consortium name="WormBaseParasite"/>
        </authorList>
    </citation>
    <scope>IDENTIFICATION</scope>
</reference>
<accession>A0A914Y4S7</accession>